<reference evidence="1" key="1">
    <citation type="journal article" date="2021" name="PeerJ">
        <title>Extensive microbial diversity within the chicken gut microbiome revealed by metagenomics and culture.</title>
        <authorList>
            <person name="Gilroy R."/>
            <person name="Ravi A."/>
            <person name="Getino M."/>
            <person name="Pursley I."/>
            <person name="Horton D.L."/>
            <person name="Alikhan N.F."/>
            <person name="Baker D."/>
            <person name="Gharbi K."/>
            <person name="Hall N."/>
            <person name="Watson M."/>
            <person name="Adriaenssens E.M."/>
            <person name="Foster-Nyarko E."/>
            <person name="Jarju S."/>
            <person name="Secka A."/>
            <person name="Antonio M."/>
            <person name="Oren A."/>
            <person name="Chaudhuri R.R."/>
            <person name="La Ragione R."/>
            <person name="Hildebrand F."/>
            <person name="Pallen M.J."/>
        </authorList>
    </citation>
    <scope>NUCLEOTIDE SEQUENCE</scope>
    <source>
        <strain evidence="1">742</strain>
    </source>
</reference>
<dbReference type="PANTHER" id="PTHR30531:SF12">
    <property type="entry name" value="FLAGELLAR BIOSYNTHETIC PROTEIN FLHB"/>
    <property type="match status" value="1"/>
</dbReference>
<dbReference type="Proteomes" id="UP000824178">
    <property type="component" value="Unassembled WGS sequence"/>
</dbReference>
<dbReference type="Gene3D" id="3.40.1690.10">
    <property type="entry name" value="secretion proteins EscU"/>
    <property type="match status" value="1"/>
</dbReference>
<proteinExistence type="predicted"/>
<evidence type="ECO:0000313" key="2">
    <source>
        <dbReference type="Proteomes" id="UP000824178"/>
    </source>
</evidence>
<name>A0A9E2NQY9_9FIRM</name>
<accession>A0A9E2NQY9</accession>
<dbReference type="InterPro" id="IPR029025">
    <property type="entry name" value="T3SS_substrate_exporter_C"/>
</dbReference>
<dbReference type="PANTHER" id="PTHR30531">
    <property type="entry name" value="FLAGELLAR BIOSYNTHETIC PROTEIN FLHB"/>
    <property type="match status" value="1"/>
</dbReference>
<dbReference type="GO" id="GO:0009306">
    <property type="term" value="P:protein secretion"/>
    <property type="evidence" value="ECO:0007669"/>
    <property type="project" value="InterPro"/>
</dbReference>
<protein>
    <submittedName>
        <fullName evidence="1">EscU/YscU/HrcU family type III secretion system export apparatus switch protein</fullName>
    </submittedName>
</protein>
<dbReference type="InterPro" id="IPR006135">
    <property type="entry name" value="T3SS_substrate_exporter"/>
</dbReference>
<comment type="caution">
    <text evidence="1">The sequence shown here is derived from an EMBL/GenBank/DDBJ whole genome shotgun (WGS) entry which is preliminary data.</text>
</comment>
<dbReference type="Pfam" id="PF01312">
    <property type="entry name" value="Bac_export_2"/>
    <property type="match status" value="1"/>
</dbReference>
<evidence type="ECO:0000313" key="1">
    <source>
        <dbReference type="EMBL" id="MBU3820211.1"/>
    </source>
</evidence>
<gene>
    <name evidence="1" type="ORF">H9864_07580</name>
</gene>
<sequence>MSRSEQNGAAPLRAAALRYDAGDGAPVIVATGRGYLAERIVEVATESGVPVYEDTSLATVLSQMQLGREIPESLYQAVVELYLYFLEFDPSDPEKFRRMRKERLNSQTGKDGEADGA</sequence>
<dbReference type="EMBL" id="JAHLFH010000159">
    <property type="protein sequence ID" value="MBU3820211.1"/>
    <property type="molecule type" value="Genomic_DNA"/>
</dbReference>
<dbReference type="SUPFAM" id="SSF160544">
    <property type="entry name" value="EscU C-terminal domain-like"/>
    <property type="match status" value="1"/>
</dbReference>
<organism evidence="1 2">
    <name type="scientific">Candidatus Faecalibacterium intestinavium</name>
    <dbReference type="NCBI Taxonomy" id="2838580"/>
    <lineage>
        <taxon>Bacteria</taxon>
        <taxon>Bacillati</taxon>
        <taxon>Bacillota</taxon>
        <taxon>Clostridia</taxon>
        <taxon>Eubacteriales</taxon>
        <taxon>Oscillospiraceae</taxon>
        <taxon>Faecalibacterium</taxon>
    </lineage>
</organism>
<reference evidence="1" key="2">
    <citation type="submission" date="2021-04" db="EMBL/GenBank/DDBJ databases">
        <authorList>
            <person name="Gilroy R."/>
        </authorList>
    </citation>
    <scope>NUCLEOTIDE SEQUENCE</scope>
    <source>
        <strain evidence="1">742</strain>
    </source>
</reference>
<dbReference type="GO" id="GO:0005886">
    <property type="term" value="C:plasma membrane"/>
    <property type="evidence" value="ECO:0007669"/>
    <property type="project" value="TreeGrafter"/>
</dbReference>
<dbReference type="AlphaFoldDB" id="A0A9E2NQY9"/>